<sequence>MGFMVDTQKEAGEHQWSCIRNLVRRKQVDSSNGKAESHHNHHQLAKALTFPHLIAVGVGSTIGAGVYILVGTVAREHSGPALAFSFLIAGVSAALSAFCYAELSSRFPSAGSAYHYSYICIGEGVAWLIGWALILEYTIGGSTVARGISPNLAMIFGGEDCLPAILARHQIPGLDIVVDPCAAVLVFTVTGLLCIGVKESTFAQGIITTVNVFVMIFVIVAGSYLCFKTGWAGYQLPSGYFPYGVDGMLAGSATVFFAYIGFDSVASMAEEVKNPQRDLPLGIGLSLLLCCLLYMMVSVVIVGLVPYYAMDPDTPISSAFATHGIQWAAYLIALGAVMALCSTLMGSILPQPRILMAMARDGLLPSFFSDVNQRTQVPVKGTISTGFCAALLAFFMDVSQLAGMVSVGTLVAFTMVAISVLILRYVPPDEVISVGSTIGAGVYILVGTVAREHSGPALAFSFLIAGVSAALSAFCYAELSSRFPSAGSAYHYSYICIGEGVAWLIGWALILEYTIGGSTVARGISPNLAMIFGGEDCLPAILARHQIPGLDIVVDPCAAVLVFIVTGLLCIGVKESTFAQGIITTVNVFVMIFVIVAGSYLCFKTGWAGYQLPSGYFPYGVDGMLAGSATVFFAYIGFDSVASMAEEVKNPQRDLPLGIGLSLLLCCLLYMMVSVVIVGLVPYYAMDPDTPISSAFATHGIQWAAYLIALGAVMALCSTLMGSILPQPRILMAMARDGLLPSFFSDVNQRTQVPVKGTISTGFCAALLAFFMDVSQLAGMVSVGTLVAFTMVAISVLILRYVPPDENGISAWINRMMYSALDRGHPTFTHFPTDKQVPKSMNDTVWKELCAYWDKEETKETSSTNCTNRMSDRKGKSIYKHNLGAQSIATLGDRMAEENDGEPVDDLALMRRAYTNKKTGQIDDGFVTEVVDLVQTQVVDEVSQLQTEYDASTASTNLSRFRINEIVESSVPKKKGRLIGFGRRTRSVPPSSAPSPFVDPEVLTAQLKDKNDRISLLETQMAAQQAGYEAQRRLNQQMMEMMQRMYPNEVFPDVPDP</sequence>
<dbReference type="Pfam" id="PF13520">
    <property type="entry name" value="AA_permease_2"/>
    <property type="match status" value="2"/>
</dbReference>
<dbReference type="GO" id="GO:0016020">
    <property type="term" value="C:membrane"/>
    <property type="evidence" value="ECO:0007669"/>
    <property type="project" value="UniProtKB-SubCell"/>
</dbReference>
<dbReference type="EMBL" id="QGKX02000996">
    <property type="protein sequence ID" value="KAF3555077.1"/>
    <property type="molecule type" value="Genomic_DNA"/>
</dbReference>
<evidence type="ECO:0008006" key="9">
    <source>
        <dbReference type="Google" id="ProtNLM"/>
    </source>
</evidence>
<gene>
    <name evidence="7" type="ORF">F2Q69_00015976</name>
</gene>
<feature type="transmembrane region" description="Helical" evidence="6">
    <location>
        <begin position="50"/>
        <end position="70"/>
    </location>
</feature>
<evidence type="ECO:0000313" key="7">
    <source>
        <dbReference type="EMBL" id="KAF3555077.1"/>
    </source>
</evidence>
<proteinExistence type="inferred from homology"/>
<feature type="transmembrane region" description="Helical" evidence="6">
    <location>
        <begin position="327"/>
        <end position="349"/>
    </location>
</feature>
<feature type="transmembrane region" description="Helical" evidence="6">
    <location>
        <begin position="753"/>
        <end position="771"/>
    </location>
</feature>
<evidence type="ECO:0000256" key="6">
    <source>
        <dbReference type="SAM" id="Phobius"/>
    </source>
</evidence>
<feature type="transmembrane region" description="Helical" evidence="6">
    <location>
        <begin position="209"/>
        <end position="234"/>
    </location>
</feature>
<feature type="transmembrane region" description="Helical" evidence="6">
    <location>
        <begin position="552"/>
        <end position="573"/>
    </location>
</feature>
<feature type="transmembrane region" description="Helical" evidence="6">
    <location>
        <begin position="283"/>
        <end position="307"/>
    </location>
</feature>
<dbReference type="InterPro" id="IPR002293">
    <property type="entry name" value="AA/rel_permease1"/>
</dbReference>
<evidence type="ECO:0000256" key="1">
    <source>
        <dbReference type="ARBA" id="ARBA00004141"/>
    </source>
</evidence>
<dbReference type="Pfam" id="PF03004">
    <property type="entry name" value="Transposase_24"/>
    <property type="match status" value="1"/>
</dbReference>
<organism evidence="7 8">
    <name type="scientific">Brassica cretica</name>
    <name type="common">Mustard</name>
    <dbReference type="NCBI Taxonomy" id="69181"/>
    <lineage>
        <taxon>Eukaryota</taxon>
        <taxon>Viridiplantae</taxon>
        <taxon>Streptophyta</taxon>
        <taxon>Embryophyta</taxon>
        <taxon>Tracheophyta</taxon>
        <taxon>Spermatophyta</taxon>
        <taxon>Magnoliopsida</taxon>
        <taxon>eudicotyledons</taxon>
        <taxon>Gunneridae</taxon>
        <taxon>Pentapetalae</taxon>
        <taxon>rosids</taxon>
        <taxon>malvids</taxon>
        <taxon>Brassicales</taxon>
        <taxon>Brassicaceae</taxon>
        <taxon>Brassiceae</taxon>
        <taxon>Brassica</taxon>
    </lineage>
</organism>
<keyword evidence="5 6" id="KW-0472">Membrane</keyword>
<feature type="transmembrane region" description="Helical" evidence="6">
    <location>
        <begin position="240"/>
        <end position="262"/>
    </location>
</feature>
<feature type="transmembrane region" description="Helical" evidence="6">
    <location>
        <begin position="456"/>
        <end position="477"/>
    </location>
</feature>
<protein>
    <recommendedName>
        <fullName evidence="9">Cationic amino acid transporter C-terminal domain-containing protein</fullName>
    </recommendedName>
</protein>
<comment type="caution">
    <text evidence="7">The sequence shown here is derived from an EMBL/GenBank/DDBJ whole genome shotgun (WGS) entry which is preliminary data.</text>
</comment>
<accession>A0A8S9QTL9</accession>
<dbReference type="PANTHER" id="PTHR43243:SF63">
    <property type="entry name" value="CATIONIC AMINO ACID TRANSPORTER 3, MITOCHONDRIAL"/>
    <property type="match status" value="1"/>
</dbReference>
<dbReference type="Proteomes" id="UP000712600">
    <property type="component" value="Unassembled WGS sequence"/>
</dbReference>
<feature type="transmembrane region" description="Helical" evidence="6">
    <location>
        <begin position="489"/>
        <end position="510"/>
    </location>
</feature>
<feature type="transmembrane region" description="Helical" evidence="6">
    <location>
        <begin position="401"/>
        <end position="423"/>
    </location>
</feature>
<feature type="transmembrane region" description="Helical" evidence="6">
    <location>
        <begin position="82"/>
        <end position="101"/>
    </location>
</feature>
<feature type="transmembrane region" description="Helical" evidence="6">
    <location>
        <begin position="703"/>
        <end position="725"/>
    </location>
</feature>
<dbReference type="Gene3D" id="1.20.1740.10">
    <property type="entry name" value="Amino acid/polyamine transporter I"/>
    <property type="match status" value="2"/>
</dbReference>
<keyword evidence="4 6" id="KW-1133">Transmembrane helix</keyword>
<feature type="transmembrane region" description="Helical" evidence="6">
    <location>
        <begin position="585"/>
        <end position="610"/>
    </location>
</feature>
<reference evidence="7" key="1">
    <citation type="submission" date="2019-12" db="EMBL/GenBank/DDBJ databases">
        <title>Genome sequencing and annotation of Brassica cretica.</title>
        <authorList>
            <person name="Studholme D.J."/>
            <person name="Sarris P."/>
        </authorList>
    </citation>
    <scope>NUCLEOTIDE SEQUENCE</scope>
    <source>
        <strain evidence="7">PFS-109/04</strain>
        <tissue evidence="7">Leaf</tissue>
    </source>
</reference>
<evidence type="ECO:0000256" key="5">
    <source>
        <dbReference type="ARBA" id="ARBA00023136"/>
    </source>
</evidence>
<comment type="similarity">
    <text evidence="2">Belongs to the amino acid-polyamine-organocation (APC) superfamily. Cationic amino acid transporter (CAT) (TC 2.A.3.3) family.</text>
</comment>
<evidence type="ECO:0000256" key="3">
    <source>
        <dbReference type="ARBA" id="ARBA00022692"/>
    </source>
</evidence>
<evidence type="ECO:0000313" key="8">
    <source>
        <dbReference type="Proteomes" id="UP000712600"/>
    </source>
</evidence>
<dbReference type="GO" id="GO:0015171">
    <property type="term" value="F:amino acid transmembrane transporter activity"/>
    <property type="evidence" value="ECO:0007669"/>
    <property type="project" value="TreeGrafter"/>
</dbReference>
<dbReference type="PANTHER" id="PTHR43243">
    <property type="entry name" value="INNER MEMBRANE TRANSPORTER YGJI-RELATED"/>
    <property type="match status" value="1"/>
</dbReference>
<evidence type="ECO:0000256" key="2">
    <source>
        <dbReference type="ARBA" id="ARBA00008572"/>
    </source>
</evidence>
<comment type="subcellular location">
    <subcellularLocation>
        <location evidence="1">Membrane</location>
        <topology evidence="1">Multi-pass membrane protein</topology>
    </subcellularLocation>
</comment>
<keyword evidence="3 6" id="KW-0812">Transmembrane</keyword>
<feature type="transmembrane region" description="Helical" evidence="6">
    <location>
        <begin position="113"/>
        <end position="134"/>
    </location>
</feature>
<name>A0A8S9QTL9_BRACR</name>
<feature type="transmembrane region" description="Helical" evidence="6">
    <location>
        <begin position="377"/>
        <end position="395"/>
    </location>
</feature>
<evidence type="ECO:0000256" key="4">
    <source>
        <dbReference type="ARBA" id="ARBA00022989"/>
    </source>
</evidence>
<feature type="transmembrane region" description="Helical" evidence="6">
    <location>
        <begin position="430"/>
        <end position="450"/>
    </location>
</feature>
<dbReference type="AlphaFoldDB" id="A0A8S9QTL9"/>
<feature type="transmembrane region" description="Helical" evidence="6">
    <location>
        <begin position="659"/>
        <end position="683"/>
    </location>
</feature>
<feature type="transmembrane region" description="Helical" evidence="6">
    <location>
        <begin position="616"/>
        <end position="638"/>
    </location>
</feature>
<feature type="transmembrane region" description="Helical" evidence="6">
    <location>
        <begin position="777"/>
        <end position="799"/>
    </location>
</feature>
<dbReference type="FunFam" id="1.20.1740.10:FF:000010">
    <property type="entry name" value="probable cationic amino acid transporter"/>
    <property type="match status" value="2"/>
</dbReference>
<feature type="transmembrane region" description="Helical" evidence="6">
    <location>
        <begin position="176"/>
        <end position="197"/>
    </location>
</feature>
<dbReference type="InterPro" id="IPR004252">
    <property type="entry name" value="Probable_transposase_24"/>
</dbReference>